<dbReference type="AlphaFoldDB" id="A0A927F4G4"/>
<comment type="caution">
    <text evidence="1">The sequence shown here is derived from an EMBL/GenBank/DDBJ whole genome shotgun (WGS) entry which is preliminary data.</text>
</comment>
<keyword evidence="2" id="KW-1185">Reference proteome</keyword>
<name>A0A927F4G4_9ACTN</name>
<dbReference type="RefSeq" id="WP_191212134.1">
    <property type="nucleotide sequence ID" value="NZ_BAABKL010000005.1"/>
</dbReference>
<dbReference type="Proteomes" id="UP000632289">
    <property type="component" value="Unassembled WGS sequence"/>
</dbReference>
<protein>
    <submittedName>
        <fullName evidence="1">Protein kilB</fullName>
    </submittedName>
</protein>
<sequence length="153" mass="15908">MASAIIAALAALMGASLSTLLQQRGARRERQAADAEAHRQALITAVAALVTALAAHRRAMWVREDARLTGAGPEKLAAARAESHATRAAVTGPHTRLVMLAPPPLAQAADDATEAAYALRHAPDTETLTARREAARAAGDALVYAARAHLAAR</sequence>
<proteinExistence type="predicted"/>
<organism evidence="1 2">
    <name type="scientific">Streptomyces chumphonensis</name>
    <dbReference type="NCBI Taxonomy" id="1214925"/>
    <lineage>
        <taxon>Bacteria</taxon>
        <taxon>Bacillati</taxon>
        <taxon>Actinomycetota</taxon>
        <taxon>Actinomycetes</taxon>
        <taxon>Kitasatosporales</taxon>
        <taxon>Streptomycetaceae</taxon>
        <taxon>Streptomyces</taxon>
    </lineage>
</organism>
<evidence type="ECO:0000313" key="2">
    <source>
        <dbReference type="Proteomes" id="UP000632289"/>
    </source>
</evidence>
<evidence type="ECO:0000313" key="1">
    <source>
        <dbReference type="EMBL" id="MBD3934835.1"/>
    </source>
</evidence>
<dbReference type="EMBL" id="JACXYU010000021">
    <property type="protein sequence ID" value="MBD3934835.1"/>
    <property type="molecule type" value="Genomic_DNA"/>
</dbReference>
<accession>A0A927F4G4</accession>
<reference evidence="1" key="1">
    <citation type="submission" date="2020-09" db="EMBL/GenBank/DDBJ databases">
        <title>Secondary metabolite and genome analysis of marine Streptomyces chumphonensis KK1-2T.</title>
        <authorList>
            <person name="Phongsopitanun W."/>
            <person name="Kanchanasin P."/>
            <person name="Pittayakhajonwut P."/>
            <person name="Suwanborirux K."/>
            <person name="Tanasupawat S."/>
        </authorList>
    </citation>
    <scope>NUCLEOTIDE SEQUENCE</scope>
    <source>
        <strain evidence="1">KK1-2</strain>
    </source>
</reference>
<gene>
    <name evidence="1" type="ORF">IF129_25145</name>
</gene>